<name>A0A840HTR9_9SPHN</name>
<evidence type="ECO:0000313" key="7">
    <source>
        <dbReference type="EMBL" id="MBB4641602.1"/>
    </source>
</evidence>
<sequence>MTKTDPHSPPARRTAAALLVRQLEIQGIEHIFCVPGESFLAVLDALIDSSINVTVCRHEGGAAMMAEAIGKLTGRPAACFVTRGPGASNAMQGLHIARQDSTPLLLFIGQVERHVRGREAWQELDYDAVFGSIAKWVAEITDAERIPEIISRAMHMTLNGRPGPVVVALPEDLLSDISDALDCPKAVATETYPNGEHIQQFQAFLEKAEKPLAIVGGSRWTADTVKAFAALAERWRLPVAVSMRRQMLFPADHDCFAGDLGFGANPRLVEHAKQADLLLLLGTRMSEVTSQNYSIMDIPKPRQSVIHVHADPLELGRVYRADLAINATPSGMIAAMRDIILPPSPQRSAFCAAVRQDFVNWNDTSVADPPGAFQPARMMQWLGEKLPEDAIICNGAGNYAIWVHRFHRFRAFGTQLAPTSGSMGYGLPAAVAAKRLYSDRMVIAFAGDGCFLMNGQEFATAVQYDLPIIVIVMDNGMYGTIRMHQERQFPGRVIATDLRNPDFAAYARAFGGHGERVERTEEFGPAFERALSSGKPAIIHCLMDPEAITPSATLSEIRAGAHGK</sequence>
<evidence type="ECO:0000313" key="8">
    <source>
        <dbReference type="Proteomes" id="UP000575068"/>
    </source>
</evidence>
<dbReference type="SUPFAM" id="SSF52467">
    <property type="entry name" value="DHS-like NAD/FAD-binding domain"/>
    <property type="match status" value="1"/>
</dbReference>
<evidence type="ECO:0000259" key="5">
    <source>
        <dbReference type="Pfam" id="PF02775"/>
    </source>
</evidence>
<comment type="similarity">
    <text evidence="1 3">Belongs to the TPP enzyme family.</text>
</comment>
<dbReference type="Proteomes" id="UP000575068">
    <property type="component" value="Unassembled WGS sequence"/>
</dbReference>
<dbReference type="GO" id="GO:0009097">
    <property type="term" value="P:isoleucine biosynthetic process"/>
    <property type="evidence" value="ECO:0007669"/>
    <property type="project" value="TreeGrafter"/>
</dbReference>
<dbReference type="PANTHER" id="PTHR18968:SF120">
    <property type="entry name" value="ACETOLACTATE SYNTHASE LARGE SUBUNIT"/>
    <property type="match status" value="1"/>
</dbReference>
<dbReference type="AlphaFoldDB" id="A0A840HTR9"/>
<keyword evidence="8" id="KW-1185">Reference proteome</keyword>
<dbReference type="CDD" id="cd07035">
    <property type="entry name" value="TPP_PYR_POX_like"/>
    <property type="match status" value="1"/>
</dbReference>
<dbReference type="Pfam" id="PF00205">
    <property type="entry name" value="TPP_enzyme_M"/>
    <property type="match status" value="1"/>
</dbReference>
<dbReference type="GO" id="GO:0030976">
    <property type="term" value="F:thiamine pyrophosphate binding"/>
    <property type="evidence" value="ECO:0007669"/>
    <property type="project" value="InterPro"/>
</dbReference>
<dbReference type="NCBIfam" id="NF006052">
    <property type="entry name" value="PRK08199.1"/>
    <property type="match status" value="1"/>
</dbReference>
<gene>
    <name evidence="7" type="ORF">HNQ99_001911</name>
</gene>
<dbReference type="InterPro" id="IPR012001">
    <property type="entry name" value="Thiamin_PyroP_enz_TPP-bd_dom"/>
</dbReference>
<evidence type="ECO:0000259" key="6">
    <source>
        <dbReference type="Pfam" id="PF02776"/>
    </source>
</evidence>
<dbReference type="InterPro" id="IPR011766">
    <property type="entry name" value="TPP_enzyme_TPP-bd"/>
</dbReference>
<dbReference type="GO" id="GO:0009099">
    <property type="term" value="P:L-valine biosynthetic process"/>
    <property type="evidence" value="ECO:0007669"/>
    <property type="project" value="TreeGrafter"/>
</dbReference>
<keyword evidence="7" id="KW-0808">Transferase</keyword>
<dbReference type="CDD" id="cd00568">
    <property type="entry name" value="TPP_enzymes"/>
    <property type="match status" value="1"/>
</dbReference>
<dbReference type="Gene3D" id="3.40.50.970">
    <property type="match status" value="2"/>
</dbReference>
<dbReference type="EMBL" id="JACHOV010000006">
    <property type="protein sequence ID" value="MBB4641602.1"/>
    <property type="molecule type" value="Genomic_DNA"/>
</dbReference>
<dbReference type="InterPro" id="IPR012000">
    <property type="entry name" value="Thiamin_PyroP_enz_cen_dom"/>
</dbReference>
<organism evidence="7 8">
    <name type="scientific">Rhizorhapis suberifaciens</name>
    <name type="common">corky root of lettuce</name>
    <dbReference type="NCBI Taxonomy" id="13656"/>
    <lineage>
        <taxon>Bacteria</taxon>
        <taxon>Pseudomonadati</taxon>
        <taxon>Pseudomonadota</taxon>
        <taxon>Alphaproteobacteria</taxon>
        <taxon>Sphingomonadales</taxon>
        <taxon>Sphingomonadaceae</taxon>
        <taxon>Rhizorhapis</taxon>
    </lineage>
</organism>
<dbReference type="InterPro" id="IPR029035">
    <property type="entry name" value="DHS-like_NAD/FAD-binding_dom"/>
</dbReference>
<dbReference type="InterPro" id="IPR045229">
    <property type="entry name" value="TPP_enz"/>
</dbReference>
<dbReference type="Pfam" id="PF02775">
    <property type="entry name" value="TPP_enzyme_C"/>
    <property type="match status" value="1"/>
</dbReference>
<comment type="caution">
    <text evidence="7">The sequence shown here is derived from an EMBL/GenBank/DDBJ whole genome shotgun (WGS) entry which is preliminary data.</text>
</comment>
<evidence type="ECO:0000259" key="4">
    <source>
        <dbReference type="Pfam" id="PF00205"/>
    </source>
</evidence>
<evidence type="ECO:0000256" key="1">
    <source>
        <dbReference type="ARBA" id="ARBA00007812"/>
    </source>
</evidence>
<feature type="domain" description="Thiamine pyrophosphate enzyme central" evidence="4">
    <location>
        <begin position="198"/>
        <end position="333"/>
    </location>
</feature>
<dbReference type="GO" id="GO:0003984">
    <property type="term" value="F:acetolactate synthase activity"/>
    <property type="evidence" value="ECO:0007669"/>
    <property type="project" value="UniProtKB-EC"/>
</dbReference>
<dbReference type="GO" id="GO:0000287">
    <property type="term" value="F:magnesium ion binding"/>
    <property type="evidence" value="ECO:0007669"/>
    <property type="project" value="InterPro"/>
</dbReference>
<protein>
    <submittedName>
        <fullName evidence="7">Acetolactate synthase-1/2/3 large subunit</fullName>
        <ecNumber evidence="7">2.2.1.6</ecNumber>
    </submittedName>
</protein>
<reference evidence="7 8" key="1">
    <citation type="submission" date="2020-08" db="EMBL/GenBank/DDBJ databases">
        <title>Genomic Encyclopedia of Type Strains, Phase IV (KMG-IV): sequencing the most valuable type-strain genomes for metagenomic binning, comparative biology and taxonomic classification.</title>
        <authorList>
            <person name="Goeker M."/>
        </authorList>
    </citation>
    <scope>NUCLEOTIDE SEQUENCE [LARGE SCALE GENOMIC DNA]</scope>
    <source>
        <strain evidence="7 8">DSM 7465</strain>
    </source>
</reference>
<evidence type="ECO:0000256" key="2">
    <source>
        <dbReference type="ARBA" id="ARBA00023052"/>
    </source>
</evidence>
<evidence type="ECO:0000256" key="3">
    <source>
        <dbReference type="RuleBase" id="RU362132"/>
    </source>
</evidence>
<feature type="domain" description="Thiamine pyrophosphate enzyme TPP-binding" evidence="5">
    <location>
        <begin position="395"/>
        <end position="541"/>
    </location>
</feature>
<dbReference type="EC" id="2.2.1.6" evidence="7"/>
<dbReference type="RefSeq" id="WP_246414842.1">
    <property type="nucleotide sequence ID" value="NZ_JACHOV010000006.1"/>
</dbReference>
<dbReference type="SUPFAM" id="SSF52518">
    <property type="entry name" value="Thiamin diphosphate-binding fold (THDP-binding)"/>
    <property type="match status" value="2"/>
</dbReference>
<dbReference type="InterPro" id="IPR029061">
    <property type="entry name" value="THDP-binding"/>
</dbReference>
<dbReference type="GO" id="GO:0050660">
    <property type="term" value="F:flavin adenine dinucleotide binding"/>
    <property type="evidence" value="ECO:0007669"/>
    <property type="project" value="TreeGrafter"/>
</dbReference>
<proteinExistence type="inferred from homology"/>
<dbReference type="Pfam" id="PF02776">
    <property type="entry name" value="TPP_enzyme_N"/>
    <property type="match status" value="1"/>
</dbReference>
<dbReference type="Gene3D" id="3.40.50.1220">
    <property type="entry name" value="TPP-binding domain"/>
    <property type="match status" value="1"/>
</dbReference>
<accession>A0A840HTR9</accession>
<dbReference type="PANTHER" id="PTHR18968">
    <property type="entry name" value="THIAMINE PYROPHOSPHATE ENZYMES"/>
    <property type="match status" value="1"/>
</dbReference>
<keyword evidence="2 3" id="KW-0786">Thiamine pyrophosphate</keyword>
<dbReference type="FunFam" id="3.40.50.970:FF:000007">
    <property type="entry name" value="Acetolactate synthase"/>
    <property type="match status" value="1"/>
</dbReference>
<feature type="domain" description="Thiamine pyrophosphate enzyme N-terminal TPP-binding" evidence="6">
    <location>
        <begin position="14"/>
        <end position="126"/>
    </location>
</feature>
<dbReference type="GO" id="GO:0005948">
    <property type="term" value="C:acetolactate synthase complex"/>
    <property type="evidence" value="ECO:0007669"/>
    <property type="project" value="TreeGrafter"/>
</dbReference>